<dbReference type="Pfam" id="PF13639">
    <property type="entry name" value="zf-RING_2"/>
    <property type="match status" value="1"/>
</dbReference>
<feature type="compositionally biased region" description="Basic and acidic residues" evidence="2">
    <location>
        <begin position="209"/>
        <end position="220"/>
    </location>
</feature>
<feature type="domain" description="RING-type" evidence="3">
    <location>
        <begin position="342"/>
        <end position="391"/>
    </location>
</feature>
<feature type="region of interest" description="Disordered" evidence="2">
    <location>
        <begin position="54"/>
        <end position="146"/>
    </location>
</feature>
<dbReference type="Gene3D" id="3.30.40.10">
    <property type="entry name" value="Zinc/RING finger domain, C3HC4 (zinc finger)"/>
    <property type="match status" value="1"/>
</dbReference>
<feature type="region of interest" description="Disordered" evidence="2">
    <location>
        <begin position="1"/>
        <end position="41"/>
    </location>
</feature>
<reference evidence="4 5" key="1">
    <citation type="journal article" date="2012" name="PLoS Pathog.">
        <title>Diverse lifestyles and strategies of plant pathogenesis encoded in the genomes of eighteen Dothideomycetes fungi.</title>
        <authorList>
            <person name="Ohm R.A."/>
            <person name="Feau N."/>
            <person name="Henrissat B."/>
            <person name="Schoch C.L."/>
            <person name="Horwitz B.A."/>
            <person name="Barry K.W."/>
            <person name="Condon B.J."/>
            <person name="Copeland A.C."/>
            <person name="Dhillon B."/>
            <person name="Glaser F."/>
            <person name="Hesse C.N."/>
            <person name="Kosti I."/>
            <person name="LaButti K."/>
            <person name="Lindquist E.A."/>
            <person name="Lucas S."/>
            <person name="Salamov A.A."/>
            <person name="Bradshaw R.E."/>
            <person name="Ciuffetti L."/>
            <person name="Hamelin R.C."/>
            <person name="Kema G.H.J."/>
            <person name="Lawrence C."/>
            <person name="Scott J.A."/>
            <person name="Spatafora J.W."/>
            <person name="Turgeon B.G."/>
            <person name="de Wit P.J.G.M."/>
            <person name="Zhong S."/>
            <person name="Goodwin S.B."/>
            <person name="Grigoriev I.V."/>
        </authorList>
    </citation>
    <scope>NUCLEOTIDE SEQUENCE [LARGE SCALE GENOMIC DNA]</scope>
    <source>
        <strain evidence="5">C5 / ATCC 48332 / race O</strain>
    </source>
</reference>
<evidence type="ECO:0000313" key="5">
    <source>
        <dbReference type="Proteomes" id="UP000016936"/>
    </source>
</evidence>
<evidence type="ECO:0000313" key="4">
    <source>
        <dbReference type="EMBL" id="EMD92344.1"/>
    </source>
</evidence>
<sequence>MSPPNPGHAGPTPHAEPDSDSGAETCSSSDYDYVRPNNGYGFAYDSEVEAWHAGRRGERENTGGSTIQLSEAEEGDVSGDTCSGFEGDSSNVSEESSIGEDGRNMEEDVEQGGHQRQEEEEGRWDEQYDADLEEGPLLGPPPADRSSINYLTPTPRSGIVYTTSITATLSGPSGVLASFTHRAEHHGQGGWHGQAGRAAGVNHEFRGRNRDERFEGRGDTGEDVYAGAQEDGDENMEEEEEAIGGHAHHVPHVHRGIYGHRRGGNTYGRDNSDDDASAEQDDADDEMSPEPDRSGVAVERSMRNAFLYGDPVVSKMVADVFMQRYTQALSAAVVDQPPNTECPICLEPPSETHECVQISGVPGCMHLIGRACLRQWFVNRPDGNKDCPFCRTQWLSQQEVWDIEDELIDGLVVPGPWRE</sequence>
<feature type="compositionally biased region" description="Basic and acidic residues" evidence="2">
    <location>
        <begin position="100"/>
        <end position="117"/>
    </location>
</feature>
<feature type="compositionally biased region" description="Acidic residues" evidence="2">
    <location>
        <begin position="118"/>
        <end position="134"/>
    </location>
</feature>
<dbReference type="PROSITE" id="PS50089">
    <property type="entry name" value="ZF_RING_2"/>
    <property type="match status" value="1"/>
</dbReference>
<feature type="region of interest" description="Disordered" evidence="2">
    <location>
        <begin position="209"/>
        <end position="297"/>
    </location>
</feature>
<name>M2U1D1_COCH5</name>
<dbReference type="STRING" id="701091.M2U1D1"/>
<dbReference type="SUPFAM" id="SSF57850">
    <property type="entry name" value="RING/U-box"/>
    <property type="match status" value="1"/>
</dbReference>
<dbReference type="HOGENOM" id="CLU_705938_0_0_1"/>
<evidence type="ECO:0000256" key="1">
    <source>
        <dbReference type="PROSITE-ProRule" id="PRU00175"/>
    </source>
</evidence>
<evidence type="ECO:0000259" key="3">
    <source>
        <dbReference type="PROSITE" id="PS50089"/>
    </source>
</evidence>
<dbReference type="InterPro" id="IPR013083">
    <property type="entry name" value="Znf_RING/FYVE/PHD"/>
</dbReference>
<keyword evidence="1" id="KW-0863">Zinc-finger</keyword>
<dbReference type="Proteomes" id="UP000016936">
    <property type="component" value="Unassembled WGS sequence"/>
</dbReference>
<evidence type="ECO:0000256" key="2">
    <source>
        <dbReference type="SAM" id="MobiDB-lite"/>
    </source>
</evidence>
<keyword evidence="1" id="KW-0862">Zinc</keyword>
<feature type="compositionally biased region" description="Acidic residues" evidence="2">
    <location>
        <begin position="272"/>
        <end position="289"/>
    </location>
</feature>
<accession>M2U1D1</accession>
<dbReference type="EMBL" id="KB445575">
    <property type="protein sequence ID" value="EMD92344.1"/>
    <property type="molecule type" value="Genomic_DNA"/>
</dbReference>
<keyword evidence="5" id="KW-1185">Reference proteome</keyword>
<organism evidence="4 5">
    <name type="scientific">Cochliobolus heterostrophus (strain C5 / ATCC 48332 / race O)</name>
    <name type="common">Southern corn leaf blight fungus</name>
    <name type="synonym">Bipolaris maydis</name>
    <dbReference type="NCBI Taxonomy" id="701091"/>
    <lineage>
        <taxon>Eukaryota</taxon>
        <taxon>Fungi</taxon>
        <taxon>Dikarya</taxon>
        <taxon>Ascomycota</taxon>
        <taxon>Pezizomycotina</taxon>
        <taxon>Dothideomycetes</taxon>
        <taxon>Pleosporomycetidae</taxon>
        <taxon>Pleosporales</taxon>
        <taxon>Pleosporineae</taxon>
        <taxon>Pleosporaceae</taxon>
        <taxon>Bipolaris</taxon>
    </lineage>
</organism>
<dbReference type="AlphaFoldDB" id="M2U1D1"/>
<dbReference type="OrthoDB" id="8062037at2759"/>
<dbReference type="InterPro" id="IPR001841">
    <property type="entry name" value="Znf_RING"/>
</dbReference>
<dbReference type="GO" id="GO:0008270">
    <property type="term" value="F:zinc ion binding"/>
    <property type="evidence" value="ECO:0007669"/>
    <property type="project" value="UniProtKB-KW"/>
</dbReference>
<protein>
    <recommendedName>
        <fullName evidence="3">RING-type domain-containing protein</fullName>
    </recommendedName>
</protein>
<feature type="compositionally biased region" description="Acidic residues" evidence="2">
    <location>
        <begin position="230"/>
        <end position="242"/>
    </location>
</feature>
<feature type="compositionally biased region" description="Basic residues" evidence="2">
    <location>
        <begin position="246"/>
        <end position="263"/>
    </location>
</feature>
<reference evidence="5" key="2">
    <citation type="journal article" date="2013" name="PLoS Genet.">
        <title>Comparative genome structure, secondary metabolite, and effector coding capacity across Cochliobolus pathogens.</title>
        <authorList>
            <person name="Condon B.J."/>
            <person name="Leng Y."/>
            <person name="Wu D."/>
            <person name="Bushley K.E."/>
            <person name="Ohm R.A."/>
            <person name="Otillar R."/>
            <person name="Martin J."/>
            <person name="Schackwitz W."/>
            <person name="Grimwood J."/>
            <person name="MohdZainudin N."/>
            <person name="Xue C."/>
            <person name="Wang R."/>
            <person name="Manning V.A."/>
            <person name="Dhillon B."/>
            <person name="Tu Z.J."/>
            <person name="Steffenson B.J."/>
            <person name="Salamov A."/>
            <person name="Sun H."/>
            <person name="Lowry S."/>
            <person name="LaButti K."/>
            <person name="Han J."/>
            <person name="Copeland A."/>
            <person name="Lindquist E."/>
            <person name="Barry K."/>
            <person name="Schmutz J."/>
            <person name="Baker S.E."/>
            <person name="Ciuffetti L.M."/>
            <person name="Grigoriev I.V."/>
            <person name="Zhong S."/>
            <person name="Turgeon B.G."/>
        </authorList>
    </citation>
    <scope>NUCLEOTIDE SEQUENCE [LARGE SCALE GENOMIC DNA]</scope>
    <source>
        <strain evidence="5">C5 / ATCC 48332 / race O</strain>
    </source>
</reference>
<proteinExistence type="predicted"/>
<keyword evidence="1" id="KW-0479">Metal-binding</keyword>
<gene>
    <name evidence="4" type="ORF">COCHEDRAFT_1174172</name>
</gene>